<dbReference type="InterPro" id="IPR016181">
    <property type="entry name" value="Acyl_CoA_acyltransferase"/>
</dbReference>
<dbReference type="PROSITE" id="PS51186">
    <property type="entry name" value="GNAT"/>
    <property type="match status" value="1"/>
</dbReference>
<gene>
    <name evidence="7" type="ORF">DSM106972_036250</name>
</gene>
<evidence type="ECO:0000256" key="3">
    <source>
        <dbReference type="ARBA" id="ARBA00022679"/>
    </source>
</evidence>
<dbReference type="PANTHER" id="PTHR36449:SF1">
    <property type="entry name" value="ACETYLTRANSFERASE"/>
    <property type="match status" value="1"/>
</dbReference>
<comment type="catalytic activity">
    <reaction evidence="5">
        <text>glycyl-tRNA(Gly) + acetyl-CoA = N-acetylglycyl-tRNA(Gly) + CoA + H(+)</text>
        <dbReference type="Rhea" id="RHEA:81867"/>
        <dbReference type="Rhea" id="RHEA-COMP:9683"/>
        <dbReference type="Rhea" id="RHEA-COMP:19766"/>
        <dbReference type="ChEBI" id="CHEBI:15378"/>
        <dbReference type="ChEBI" id="CHEBI:57287"/>
        <dbReference type="ChEBI" id="CHEBI:57288"/>
        <dbReference type="ChEBI" id="CHEBI:78522"/>
        <dbReference type="ChEBI" id="CHEBI:232036"/>
    </reaction>
</comment>
<keyword evidence="3" id="KW-0808">Transferase</keyword>
<evidence type="ECO:0000256" key="4">
    <source>
        <dbReference type="ARBA" id="ARBA00023315"/>
    </source>
</evidence>
<name>A0A3S1D8S4_9CYAN</name>
<reference evidence="7" key="1">
    <citation type="submission" date="2018-12" db="EMBL/GenBank/DDBJ databases">
        <authorList>
            <person name="Will S."/>
            <person name="Neumann-Schaal M."/>
            <person name="Henke P."/>
        </authorList>
    </citation>
    <scope>NUCLEOTIDE SEQUENCE</scope>
    <source>
        <strain evidence="7">PCC 7102</strain>
    </source>
</reference>
<organism evidence="7 8">
    <name type="scientific">Dulcicalothrix desertica PCC 7102</name>
    <dbReference type="NCBI Taxonomy" id="232991"/>
    <lineage>
        <taxon>Bacteria</taxon>
        <taxon>Bacillati</taxon>
        <taxon>Cyanobacteriota</taxon>
        <taxon>Cyanophyceae</taxon>
        <taxon>Nostocales</taxon>
        <taxon>Calotrichaceae</taxon>
        <taxon>Dulcicalothrix</taxon>
    </lineage>
</organism>
<feature type="domain" description="N-acetyltransferase" evidence="6">
    <location>
        <begin position="3"/>
        <end position="164"/>
    </location>
</feature>
<keyword evidence="2" id="KW-1277">Toxin-antitoxin system</keyword>
<dbReference type="EMBL" id="RSCL01000008">
    <property type="protein sequence ID" value="RUT05618.1"/>
    <property type="molecule type" value="Genomic_DNA"/>
</dbReference>
<dbReference type="Gene3D" id="3.40.630.30">
    <property type="match status" value="1"/>
</dbReference>
<evidence type="ECO:0000256" key="2">
    <source>
        <dbReference type="ARBA" id="ARBA00022649"/>
    </source>
</evidence>
<accession>A0A3S1D8S4</accession>
<comment type="caution">
    <text evidence="7">The sequence shown here is derived from an EMBL/GenBank/DDBJ whole genome shotgun (WGS) entry which is preliminary data.</text>
</comment>
<dbReference type="GO" id="GO:0016747">
    <property type="term" value="F:acyltransferase activity, transferring groups other than amino-acyl groups"/>
    <property type="evidence" value="ECO:0007669"/>
    <property type="project" value="InterPro"/>
</dbReference>
<keyword evidence="1" id="KW-0678">Repressor</keyword>
<dbReference type="PANTHER" id="PTHR36449">
    <property type="entry name" value="ACETYLTRANSFERASE-RELATED"/>
    <property type="match status" value="1"/>
</dbReference>
<sequence length="172" mass="19362">MVLTIELLDSKRHNRSVFSCGNDSLDNYIRKSASQDLKKKVATVFVLIDSPSTDIIAYYTLSFYTLDINNLNEAFAKGLPRYPLLPAILLGRLAVDSNRQGQGLGGVILIDAMKRALRTTEQVASVAVVVEAIDENAVAFYQKYGFQQFKEYPFKLYLPVKAIEELCQRFDI</sequence>
<dbReference type="Proteomes" id="UP000271624">
    <property type="component" value="Unassembled WGS sequence"/>
</dbReference>
<evidence type="ECO:0000256" key="1">
    <source>
        <dbReference type="ARBA" id="ARBA00022491"/>
    </source>
</evidence>
<proteinExistence type="predicted"/>
<keyword evidence="4" id="KW-0012">Acyltransferase</keyword>
<dbReference type="InterPro" id="IPR000182">
    <property type="entry name" value="GNAT_dom"/>
</dbReference>
<dbReference type="SUPFAM" id="SSF55729">
    <property type="entry name" value="Acyl-CoA N-acyltransferases (Nat)"/>
    <property type="match status" value="1"/>
</dbReference>
<evidence type="ECO:0000313" key="7">
    <source>
        <dbReference type="EMBL" id="RUT05618.1"/>
    </source>
</evidence>
<protein>
    <recommendedName>
        <fullName evidence="6">N-acetyltransferase domain-containing protein</fullName>
    </recommendedName>
</protein>
<dbReference type="OrthoDB" id="9799147at2"/>
<dbReference type="Pfam" id="PF13508">
    <property type="entry name" value="Acetyltransf_7"/>
    <property type="match status" value="1"/>
</dbReference>
<evidence type="ECO:0000256" key="5">
    <source>
        <dbReference type="ARBA" id="ARBA00049880"/>
    </source>
</evidence>
<dbReference type="AlphaFoldDB" id="A0A3S1D8S4"/>
<evidence type="ECO:0000259" key="6">
    <source>
        <dbReference type="PROSITE" id="PS51186"/>
    </source>
</evidence>
<evidence type="ECO:0000313" key="8">
    <source>
        <dbReference type="Proteomes" id="UP000271624"/>
    </source>
</evidence>
<keyword evidence="8" id="KW-1185">Reference proteome</keyword>
<dbReference type="RefSeq" id="WP_127082079.1">
    <property type="nucleotide sequence ID" value="NZ_RSCL01000008.1"/>
</dbReference>
<reference evidence="7" key="2">
    <citation type="journal article" date="2019" name="Genome Biol. Evol.">
        <title>Day and night: Metabolic profiles and evolutionary relationships of six axenic non-marine cyanobacteria.</title>
        <authorList>
            <person name="Will S.E."/>
            <person name="Henke P."/>
            <person name="Boedeker C."/>
            <person name="Huang S."/>
            <person name="Brinkmann H."/>
            <person name="Rohde M."/>
            <person name="Jarek M."/>
            <person name="Friedl T."/>
            <person name="Seufert S."/>
            <person name="Schumacher M."/>
            <person name="Overmann J."/>
            <person name="Neumann-Schaal M."/>
            <person name="Petersen J."/>
        </authorList>
    </citation>
    <scope>NUCLEOTIDE SEQUENCE [LARGE SCALE GENOMIC DNA]</scope>
    <source>
        <strain evidence="7">PCC 7102</strain>
    </source>
</reference>